<dbReference type="EMBL" id="OX459121">
    <property type="protein sequence ID" value="CAI9104052.1"/>
    <property type="molecule type" value="Genomic_DNA"/>
</dbReference>
<comment type="similarity">
    <text evidence="1">Belongs to the UDP-glycosyltransferase family.</text>
</comment>
<keyword evidence="3" id="KW-1185">Reference proteome</keyword>
<evidence type="ECO:0000313" key="2">
    <source>
        <dbReference type="EMBL" id="CAI9104052.1"/>
    </source>
</evidence>
<dbReference type="PANTHER" id="PTHR11926">
    <property type="entry name" value="GLUCOSYL/GLUCURONOSYL TRANSFERASES"/>
    <property type="match status" value="1"/>
</dbReference>
<dbReference type="Gene3D" id="3.40.50.2000">
    <property type="entry name" value="Glycogen Phosphorylase B"/>
    <property type="match status" value="1"/>
</dbReference>
<name>A0AAV1DBJ6_OLDCO</name>
<dbReference type="SUPFAM" id="SSF53756">
    <property type="entry name" value="UDP-Glycosyltransferase/glycogen phosphorylase"/>
    <property type="match status" value="1"/>
</dbReference>
<accession>A0AAV1DBJ6</accession>
<dbReference type="GO" id="GO:0080043">
    <property type="term" value="F:quercetin 3-O-glucosyltransferase activity"/>
    <property type="evidence" value="ECO:0007669"/>
    <property type="project" value="TreeGrafter"/>
</dbReference>
<organism evidence="2 3">
    <name type="scientific">Oldenlandia corymbosa var. corymbosa</name>
    <dbReference type="NCBI Taxonomy" id="529605"/>
    <lineage>
        <taxon>Eukaryota</taxon>
        <taxon>Viridiplantae</taxon>
        <taxon>Streptophyta</taxon>
        <taxon>Embryophyta</taxon>
        <taxon>Tracheophyta</taxon>
        <taxon>Spermatophyta</taxon>
        <taxon>Magnoliopsida</taxon>
        <taxon>eudicotyledons</taxon>
        <taxon>Gunneridae</taxon>
        <taxon>Pentapetalae</taxon>
        <taxon>asterids</taxon>
        <taxon>lamiids</taxon>
        <taxon>Gentianales</taxon>
        <taxon>Rubiaceae</taxon>
        <taxon>Rubioideae</taxon>
        <taxon>Spermacoceae</taxon>
        <taxon>Hedyotis-Oldenlandia complex</taxon>
        <taxon>Oldenlandia</taxon>
    </lineage>
</organism>
<reference evidence="2" key="1">
    <citation type="submission" date="2023-03" db="EMBL/GenBank/DDBJ databases">
        <authorList>
            <person name="Julca I."/>
        </authorList>
    </citation>
    <scope>NUCLEOTIDE SEQUENCE</scope>
</reference>
<dbReference type="AlphaFoldDB" id="A0AAV1DBJ6"/>
<dbReference type="GO" id="GO:0080044">
    <property type="term" value="F:quercetin 7-O-glucosyltransferase activity"/>
    <property type="evidence" value="ECO:0007669"/>
    <property type="project" value="TreeGrafter"/>
</dbReference>
<evidence type="ECO:0000313" key="3">
    <source>
        <dbReference type="Proteomes" id="UP001161247"/>
    </source>
</evidence>
<gene>
    <name evidence="2" type="ORF">OLC1_LOCUS13065</name>
</gene>
<sequence length="166" mass="18334">MKPHAVVIPYPLQGHIGPILKLAKILHFKGFHITFVNTEFNHQRFIRAQGPDFVKGLEDFQFKTIPDGLPPSCKEASQDIPTLCQSIPNNSLVPFINLIKGLNESPSSPPVTCIVSDGVMSFTLDAAEQLNIPEVVFFTPSACGVLGYLHYSELVARGYVPFKEIK</sequence>
<evidence type="ECO:0000256" key="1">
    <source>
        <dbReference type="ARBA" id="ARBA00009995"/>
    </source>
</evidence>
<protein>
    <submittedName>
        <fullName evidence="2">OLC1v1002659C1</fullName>
    </submittedName>
</protein>
<dbReference type="PANTHER" id="PTHR11926:SF774">
    <property type="entry name" value="UDP-GLYCOSYLTRANSFERASE 85A1-RELATED"/>
    <property type="match status" value="1"/>
</dbReference>
<proteinExistence type="inferred from homology"/>
<dbReference type="Proteomes" id="UP001161247">
    <property type="component" value="Chromosome 4"/>
</dbReference>